<reference evidence="2 3" key="1">
    <citation type="journal article" date="2016" name="Nat. Commun.">
        <title>Thousands of microbial genomes shed light on interconnected biogeochemical processes in an aquifer system.</title>
        <authorList>
            <person name="Anantharaman K."/>
            <person name="Brown C.T."/>
            <person name="Hug L.A."/>
            <person name="Sharon I."/>
            <person name="Castelle C.J."/>
            <person name="Probst A.J."/>
            <person name="Thomas B.C."/>
            <person name="Singh A."/>
            <person name="Wilkins M.J."/>
            <person name="Karaoz U."/>
            <person name="Brodie E.L."/>
            <person name="Williams K.H."/>
            <person name="Hubbard S.S."/>
            <person name="Banfield J.F."/>
        </authorList>
    </citation>
    <scope>NUCLEOTIDE SEQUENCE [LARGE SCALE GENOMIC DNA]</scope>
</reference>
<evidence type="ECO:0000313" key="2">
    <source>
        <dbReference type="EMBL" id="OGF11179.1"/>
    </source>
</evidence>
<dbReference type="InterPro" id="IPR001173">
    <property type="entry name" value="Glyco_trans_2-like"/>
</dbReference>
<dbReference type="Proteomes" id="UP000177230">
    <property type="component" value="Unassembled WGS sequence"/>
</dbReference>
<dbReference type="Pfam" id="PF00535">
    <property type="entry name" value="Glycos_transf_2"/>
    <property type="match status" value="1"/>
</dbReference>
<dbReference type="SUPFAM" id="SSF53448">
    <property type="entry name" value="Nucleotide-diphospho-sugar transferases"/>
    <property type="match status" value="1"/>
</dbReference>
<feature type="domain" description="Glycosyltransferase 2-like" evidence="1">
    <location>
        <begin position="4"/>
        <end position="180"/>
    </location>
</feature>
<proteinExistence type="predicted"/>
<dbReference type="InterPro" id="IPR029044">
    <property type="entry name" value="Nucleotide-diphossugar_trans"/>
</dbReference>
<evidence type="ECO:0000313" key="3">
    <source>
        <dbReference type="Proteomes" id="UP000177230"/>
    </source>
</evidence>
<dbReference type="PANTHER" id="PTHR22916">
    <property type="entry name" value="GLYCOSYLTRANSFERASE"/>
    <property type="match status" value="1"/>
</dbReference>
<dbReference type="Gene3D" id="3.90.550.10">
    <property type="entry name" value="Spore Coat Polysaccharide Biosynthesis Protein SpsA, Chain A"/>
    <property type="match status" value="1"/>
</dbReference>
<dbReference type="CDD" id="cd06433">
    <property type="entry name" value="GT_2_WfgS_like"/>
    <property type="match status" value="1"/>
</dbReference>
<protein>
    <recommendedName>
        <fullName evidence="1">Glycosyltransferase 2-like domain-containing protein</fullName>
    </recommendedName>
</protein>
<comment type="caution">
    <text evidence="2">The sequence shown here is derived from an EMBL/GenBank/DDBJ whole genome shotgun (WGS) entry which is preliminary data.</text>
</comment>
<accession>A0A1F5R9R6</accession>
<organism evidence="2 3">
    <name type="scientific">Candidatus Edwardsbacteria bacterium GWF2_54_11</name>
    <dbReference type="NCBI Taxonomy" id="1817851"/>
    <lineage>
        <taxon>Bacteria</taxon>
        <taxon>Candidatus Edwardsiibacteriota</taxon>
    </lineage>
</organism>
<gene>
    <name evidence="2" type="ORF">A2024_07910</name>
</gene>
<dbReference type="AlphaFoldDB" id="A0A1F5R9R6"/>
<evidence type="ECO:0000259" key="1">
    <source>
        <dbReference type="Pfam" id="PF00535"/>
    </source>
</evidence>
<dbReference type="PANTHER" id="PTHR22916:SF65">
    <property type="entry name" value="SLR1065 PROTEIN"/>
    <property type="match status" value="1"/>
</dbReference>
<name>A0A1F5R9R6_9BACT</name>
<dbReference type="EMBL" id="MFFM01000037">
    <property type="protein sequence ID" value="OGF11179.1"/>
    <property type="molecule type" value="Genomic_DNA"/>
</dbReference>
<sequence>MLISVVTPSYNLARFLPRTIDSVVSQAGDFELEYLVIDGGSTDGTLEILKRCQDDLTAGRIKAACAGFSFRWFSEKDRGQSDAINKGLRMARGEVAAYLNADDLLAPRCLQTVSDFFRLNPGQKLLTGYCRIIDEDGHEIRKAITWYKNILLGIPSFKNLLKENFISQPATFWRRDVHIELGYFDEGLRYAMDYDMWCRMASKYRINVIRNHLADFRWYRQSKSGGGFGAQFEEEYRIALRYLDKRPMLKLIHRFNIVKTTAVYRLWNLIGGT</sequence>